<organism evidence="1 2">
    <name type="scientific">Conexibacter stalactiti</name>
    <dbReference type="NCBI Taxonomy" id="1940611"/>
    <lineage>
        <taxon>Bacteria</taxon>
        <taxon>Bacillati</taxon>
        <taxon>Actinomycetota</taxon>
        <taxon>Thermoleophilia</taxon>
        <taxon>Solirubrobacterales</taxon>
        <taxon>Conexibacteraceae</taxon>
        <taxon>Conexibacter</taxon>
    </lineage>
</organism>
<proteinExistence type="predicted"/>
<gene>
    <name evidence="1" type="ORF">R7226_31145</name>
</gene>
<dbReference type="EMBL" id="JAWSTH010000199">
    <property type="protein sequence ID" value="MDW5598856.1"/>
    <property type="molecule type" value="Genomic_DNA"/>
</dbReference>
<comment type="caution">
    <text evidence="1">The sequence shown here is derived from an EMBL/GenBank/DDBJ whole genome shotgun (WGS) entry which is preliminary data.</text>
</comment>
<dbReference type="SUPFAM" id="SSF100950">
    <property type="entry name" value="NagB/RpiA/CoA transferase-like"/>
    <property type="match status" value="1"/>
</dbReference>
<dbReference type="Gene3D" id="3.40.1080.10">
    <property type="entry name" value="Glutaconate Coenzyme A-transferase"/>
    <property type="match status" value="1"/>
</dbReference>
<name>A0ABU4I016_9ACTN</name>
<reference evidence="1 2" key="2">
    <citation type="submission" date="2023-10" db="EMBL/GenBank/DDBJ databases">
        <authorList>
            <person name="Han X.F."/>
        </authorList>
    </citation>
    <scope>NUCLEOTIDE SEQUENCE [LARGE SCALE GENOMIC DNA]</scope>
    <source>
        <strain evidence="1 2">KCTC 39840</strain>
    </source>
</reference>
<dbReference type="Proteomes" id="UP001284601">
    <property type="component" value="Unassembled WGS sequence"/>
</dbReference>
<evidence type="ECO:0008006" key="3">
    <source>
        <dbReference type="Google" id="ProtNLM"/>
    </source>
</evidence>
<evidence type="ECO:0000313" key="1">
    <source>
        <dbReference type="EMBL" id="MDW5598856.1"/>
    </source>
</evidence>
<accession>A0ABU4I016</accession>
<dbReference type="InterPro" id="IPR037171">
    <property type="entry name" value="NagB/RpiA_transferase-like"/>
</dbReference>
<keyword evidence="2" id="KW-1185">Reference proteome</keyword>
<sequence>AVARGRAVAALPAAAIVRALERAGADADAAPATPAETMVCALARTVAAGDVATVGSASPLPTVAYLLAKLLWAPDLLLMSFNGGLVDVGWRPMTLSLAEQLDFHTAAAHAGGDETYHWYYQQGRVTHEVVGTAQLDVSGATNNISVRRPDGSEIRLPGQGGMADVANLHRSFLLYLPRQSRRNTVERVDVRSAARVLPGPTTVLTDLGRFERQATADGDRLVLTHLHSGVALEQVRERTGWPLRVAEGLRTTPAPTAQELRALRERVDPLGVRRLDFVPAAERGALIDELLDREDRLLAAATDGGPPT</sequence>
<dbReference type="Pfam" id="PF01144">
    <property type="entry name" value="CoA_trans"/>
    <property type="match status" value="1"/>
</dbReference>
<feature type="non-terminal residue" evidence="1">
    <location>
        <position position="1"/>
    </location>
</feature>
<dbReference type="RefSeq" id="WP_318601450.1">
    <property type="nucleotide sequence ID" value="NZ_JAWSTH010000199.1"/>
</dbReference>
<reference evidence="2" key="1">
    <citation type="submission" date="2023-07" db="EMBL/GenBank/DDBJ databases">
        <title>Conexibacter stalactiti sp. nov., isolated from stalactites in a lava cave and emended description of the genus Conexibacter.</title>
        <authorList>
            <person name="Lee S.D."/>
        </authorList>
    </citation>
    <scope>NUCLEOTIDE SEQUENCE [LARGE SCALE GENOMIC DNA]</scope>
    <source>
        <strain evidence="2">KCTC 39840</strain>
    </source>
</reference>
<dbReference type="InterPro" id="IPR004165">
    <property type="entry name" value="CoA_trans_fam_I"/>
</dbReference>
<protein>
    <recommendedName>
        <fullName evidence="3">CoA-transferase</fullName>
    </recommendedName>
</protein>
<evidence type="ECO:0000313" key="2">
    <source>
        <dbReference type="Proteomes" id="UP001284601"/>
    </source>
</evidence>